<dbReference type="Pfam" id="PF06386">
    <property type="entry name" value="GvpL_GvpF"/>
    <property type="match status" value="1"/>
</dbReference>
<reference evidence="4 5" key="2">
    <citation type="journal article" date="2016" name="Int. J. Syst. Evol. Microbiol.">
        <title>Bacillus gobiensis sp. nov., isolated from a soil sample.</title>
        <authorList>
            <person name="Liu B."/>
            <person name="Liu G.H."/>
            <person name="Cetin S."/>
            <person name="Schumann P."/>
            <person name="Pan Z.Z."/>
            <person name="Chen Q.Q."/>
        </authorList>
    </citation>
    <scope>NUCLEOTIDE SEQUENCE [LARGE SCALE GENOMIC DNA]</scope>
    <source>
        <strain evidence="4 5">FJAT-4402</strain>
    </source>
</reference>
<dbReference type="Proteomes" id="UP000067625">
    <property type="component" value="Chromosome"/>
</dbReference>
<keyword evidence="1" id="KW-0304">Gas vesicle</keyword>
<proteinExistence type="inferred from homology"/>
<dbReference type="InterPro" id="IPR009430">
    <property type="entry name" value="GvpL/GvpF"/>
</dbReference>
<keyword evidence="5" id="KW-1185">Reference proteome</keyword>
<dbReference type="OrthoDB" id="146444at2"/>
<name>A0A0M4FML7_9BACI</name>
<dbReference type="PANTHER" id="PTHR36852:SF1">
    <property type="entry name" value="PROTEIN GVPL 2"/>
    <property type="match status" value="1"/>
</dbReference>
<evidence type="ECO:0000313" key="4">
    <source>
        <dbReference type="EMBL" id="ALC83617.1"/>
    </source>
</evidence>
<comment type="subcellular location">
    <subcellularLocation>
        <location evidence="2">Gas vesicle</location>
    </subcellularLocation>
</comment>
<organism evidence="4 5">
    <name type="scientific">Bacillus gobiensis</name>
    <dbReference type="NCBI Taxonomy" id="1441095"/>
    <lineage>
        <taxon>Bacteria</taxon>
        <taxon>Bacillati</taxon>
        <taxon>Bacillota</taxon>
        <taxon>Bacilli</taxon>
        <taxon>Bacillales</taxon>
        <taxon>Bacillaceae</taxon>
        <taxon>Bacillus</taxon>
    </lineage>
</organism>
<protein>
    <submittedName>
        <fullName evidence="4">Gas vesicle protein GvpL</fullName>
    </submittedName>
</protein>
<evidence type="ECO:0000313" key="5">
    <source>
        <dbReference type="Proteomes" id="UP000067625"/>
    </source>
</evidence>
<dbReference type="GO" id="GO:0031411">
    <property type="term" value="C:gas vesicle"/>
    <property type="evidence" value="ECO:0007669"/>
    <property type="project" value="UniProtKB-SubCell"/>
</dbReference>
<comment type="similarity">
    <text evidence="3">Belongs to the gas vesicle GvpF/GvpL family.</text>
</comment>
<dbReference type="PATRIC" id="fig|1441095.3.peg.4503"/>
<evidence type="ECO:0000256" key="3">
    <source>
        <dbReference type="ARBA" id="ARBA00035643"/>
    </source>
</evidence>
<dbReference type="AlphaFoldDB" id="A0A0M4FML7"/>
<dbReference type="EMBL" id="CP012600">
    <property type="protein sequence ID" value="ALC83617.1"/>
    <property type="molecule type" value="Genomic_DNA"/>
</dbReference>
<gene>
    <name evidence="4" type="ORF">AM592_20360</name>
</gene>
<evidence type="ECO:0000256" key="1">
    <source>
        <dbReference type="ARBA" id="ARBA00022987"/>
    </source>
</evidence>
<evidence type="ECO:0000256" key="2">
    <source>
        <dbReference type="ARBA" id="ARBA00035108"/>
    </source>
</evidence>
<sequence length="268" mass="31314">MSAFFYLYGLIPTAEKNEKSFIPFKGIDKEHESYTISMGDITAIGSDVREEEYSEEVIKDKMNNDMEWLQEKAMHHHDVLAALQSQYTVIPMKFCTIYKSKNSMEQQIGASRKKINDSFLKVMGNEEWNLKIYYDGTKLKDHLRNSHLGIAAKKEEISKLPPGRQFFEKRKLDQHLDQEVEREINKRCEDIHNQLTQFSDYSTVKKNLSKEVTGKIYDMSWNSVYLIPLPQVEAFLEDIQEKKQSYEEFGLQMEASGPWPAYHFANLA</sequence>
<reference evidence="5" key="1">
    <citation type="submission" date="2015-08" db="EMBL/GenBank/DDBJ databases">
        <title>Genome sequencing project for genomic taxonomy and phylogenomics of Bacillus-like bacteria.</title>
        <authorList>
            <person name="Liu B."/>
            <person name="Wang J."/>
            <person name="Zhu Y."/>
            <person name="Liu G."/>
            <person name="Chen Q."/>
            <person name="Chen Z."/>
            <person name="Lan J."/>
            <person name="Che J."/>
            <person name="Ge C."/>
            <person name="Shi H."/>
            <person name="Pan Z."/>
            <person name="Liu X."/>
        </authorList>
    </citation>
    <scope>NUCLEOTIDE SEQUENCE [LARGE SCALE GENOMIC DNA]</scope>
    <source>
        <strain evidence="5">FJAT-4402</strain>
    </source>
</reference>
<dbReference type="GO" id="GO:0031412">
    <property type="term" value="P:gas vesicle organization"/>
    <property type="evidence" value="ECO:0007669"/>
    <property type="project" value="InterPro"/>
</dbReference>
<dbReference type="PANTHER" id="PTHR36852">
    <property type="entry name" value="PROTEIN GVPL 2"/>
    <property type="match status" value="1"/>
</dbReference>
<dbReference type="RefSeq" id="WP_053605473.1">
    <property type="nucleotide sequence ID" value="NZ_CP012600.1"/>
</dbReference>
<accession>A0A0M4FML7</accession>
<dbReference type="STRING" id="1441095.AM592_20360"/>